<evidence type="ECO:0000313" key="3">
    <source>
        <dbReference type="Proteomes" id="UP001432322"/>
    </source>
</evidence>
<dbReference type="Gene3D" id="3.40.710.10">
    <property type="entry name" value="DD-peptidase/beta-lactamase superfamily"/>
    <property type="match status" value="1"/>
</dbReference>
<dbReference type="SUPFAM" id="SSF56601">
    <property type="entry name" value="beta-lactamase/transpeptidase-like"/>
    <property type="match status" value="1"/>
</dbReference>
<gene>
    <name evidence="2" type="ORF">PFISCL1PPCAC_28370</name>
    <name evidence="1" type="ORF">PFISCL1PPCAC_7262</name>
</gene>
<proteinExistence type="predicted"/>
<protein>
    <recommendedName>
        <fullName evidence="4">Beta-lactamase-related domain-containing protein</fullName>
    </recommendedName>
</protein>
<dbReference type="AlphaFoldDB" id="A0AAV5V8J9"/>
<dbReference type="EMBL" id="BTSY01000002">
    <property type="protein sequence ID" value="GMT15965.1"/>
    <property type="molecule type" value="Genomic_DNA"/>
</dbReference>
<reference evidence="1" key="1">
    <citation type="submission" date="2023-10" db="EMBL/GenBank/DDBJ databases">
        <title>Genome assembly of Pristionchus species.</title>
        <authorList>
            <person name="Yoshida K."/>
            <person name="Sommer R.J."/>
        </authorList>
    </citation>
    <scope>NUCLEOTIDE SEQUENCE</scope>
    <source>
        <strain evidence="1">RS5133</strain>
    </source>
</reference>
<dbReference type="Proteomes" id="UP001432322">
    <property type="component" value="Unassembled WGS sequence"/>
</dbReference>
<comment type="caution">
    <text evidence="1">The sequence shown here is derived from an EMBL/GenBank/DDBJ whole genome shotgun (WGS) entry which is preliminary data.</text>
</comment>
<dbReference type="EMBL" id="BTSY01000033">
    <property type="protein sequence ID" value="GMT37073.1"/>
    <property type="molecule type" value="Genomic_DNA"/>
</dbReference>
<dbReference type="PANTHER" id="PTHR43319">
    <property type="entry name" value="BETA-LACTAMASE-RELATED"/>
    <property type="match status" value="1"/>
</dbReference>
<evidence type="ECO:0000313" key="1">
    <source>
        <dbReference type="EMBL" id="GMT15965.1"/>
    </source>
</evidence>
<keyword evidence="3" id="KW-1185">Reference proteome</keyword>
<accession>A0AAV5V8J9</accession>
<evidence type="ECO:0008006" key="4">
    <source>
        <dbReference type="Google" id="ProtNLM"/>
    </source>
</evidence>
<dbReference type="InterPro" id="IPR052907">
    <property type="entry name" value="Beta-lactamase/esterase"/>
</dbReference>
<name>A0AAV5V8J9_9BILA</name>
<feature type="non-terminal residue" evidence="1">
    <location>
        <position position="1"/>
    </location>
</feature>
<sequence length="103" mass="11220">QATLDFISRPVVHESQKDIVTGAHVARGHGLTHVYHTDKAGRKLLLLGHAGLGGQNIRIDRANGLTFAYISNGLKGGLGDRARTYVRLIDALYKCLPVKEEMS</sequence>
<feature type="non-terminal residue" evidence="1">
    <location>
        <position position="103"/>
    </location>
</feature>
<dbReference type="PANTHER" id="PTHR43319:SF3">
    <property type="entry name" value="BETA-LACTAMASE-RELATED DOMAIN-CONTAINING PROTEIN"/>
    <property type="match status" value="1"/>
</dbReference>
<organism evidence="1 3">
    <name type="scientific">Pristionchus fissidentatus</name>
    <dbReference type="NCBI Taxonomy" id="1538716"/>
    <lineage>
        <taxon>Eukaryota</taxon>
        <taxon>Metazoa</taxon>
        <taxon>Ecdysozoa</taxon>
        <taxon>Nematoda</taxon>
        <taxon>Chromadorea</taxon>
        <taxon>Rhabditida</taxon>
        <taxon>Rhabditina</taxon>
        <taxon>Diplogasteromorpha</taxon>
        <taxon>Diplogasteroidea</taxon>
        <taxon>Neodiplogasteridae</taxon>
        <taxon>Pristionchus</taxon>
    </lineage>
</organism>
<evidence type="ECO:0000313" key="2">
    <source>
        <dbReference type="EMBL" id="GMT37073.1"/>
    </source>
</evidence>
<dbReference type="InterPro" id="IPR012338">
    <property type="entry name" value="Beta-lactam/transpept-like"/>
</dbReference>